<organism evidence="3 4">
    <name type="scientific">Dyella kyungheensis</name>
    <dbReference type="NCBI Taxonomy" id="1242174"/>
    <lineage>
        <taxon>Bacteria</taxon>
        <taxon>Pseudomonadati</taxon>
        <taxon>Pseudomonadota</taxon>
        <taxon>Gammaproteobacteria</taxon>
        <taxon>Lysobacterales</taxon>
        <taxon>Rhodanobacteraceae</taxon>
        <taxon>Dyella</taxon>
    </lineage>
</organism>
<feature type="transmembrane region" description="Helical" evidence="1">
    <location>
        <begin position="679"/>
        <end position="700"/>
    </location>
</feature>
<protein>
    <recommendedName>
        <fullName evidence="2">Toxin VasX N-terminal region domain-containing protein</fullName>
    </recommendedName>
</protein>
<dbReference type="Pfam" id="PF20249">
    <property type="entry name" value="VasX_N"/>
    <property type="match status" value="1"/>
</dbReference>
<evidence type="ECO:0000313" key="4">
    <source>
        <dbReference type="Proteomes" id="UP001430065"/>
    </source>
</evidence>
<sequence length="993" mass="108563">MNGSSAGGATTSPACSSRIPIVPVRYAVLPGNPGAKPYAYAGSGYALDQGLPALKEATYTLRSLRPGYVYVYMKGPQGEKLVIHEYDGQGKYRELTYTGLENYHKRNAYREGGSSYWVWADTCPDTAKEVWIGYSTHLWTNAITGKVMASASWRKRLMQPLDMHELTNGEKTPSKQKHVLPASALSTWVEDYKPRSQRVPLAWSACFSTEELPLQIILAQAANYPHTQPRVPVAVALYDAEGLTLELGLTVAARQHQALDLKNTLLAGSTQAASSKLPACMRLDVEKVQPESADFHRKSVVAFLLDQALRGMYKASSIPANREPDALAKLRGEGHRAQPYGRRIPTDSELKFEVLTDKNLSPDGWRFATRMNQELYKQFLAERDSADQRLMTLLERLAVACANHDAWLATAEIGNLEKSYSLAAAFSSYDRDHKVSAQGLEQTIASCMHNMGNCLLGQDGQDPRYKRLESWVDDKASPIYMGLAAYNPFRLAVEQFKKKDDLKGTLLSASATVINELGAKFEEVNGATDLIAETTTTVLMKRLKGQARWDKSRNLRQRVQAAANEAQMEDILGLLRTRYRLTDQLHGNEARLTEDVQALIDTGMARIVESKAIGVETGSRTVTLTETRTVVVRPTLAGWGKTGTLGALNFAVLYFNYVNLMAAQKEISSHYSSENATNLASAIMGFLGSLGSAMVSARVIQVGILSTIATRLPGVGYQLAVKSFLSSVAFTRWTGYPAILAGLATDMQKTVRLGNSENYRAAFYTGVGGVTMAIGGFALTEGLIGFAGGVAFIPVVGWGAAAVAIVGAALMGTALWLYGKADAENHRSMELWLTRSIFGNRMGDDSSRYEADHRPQAFKGLSEELQGWYQASFGPVLLNADAAKQLGWAGADSTFEHNWLEANTAEFTILLPGFIVNQSSWDYEISVPPRPGERLPLAIYADAVPGTRITPHGLLVHYRRAIDSGNNLQFRLAYRPNQGLSEAAEVAASFVLG</sequence>
<reference evidence="3 4" key="1">
    <citation type="submission" date="2020-10" db="EMBL/GenBank/DDBJ databases">
        <title>Phylogeny of dyella-like bacteria.</title>
        <authorList>
            <person name="Fu J."/>
        </authorList>
    </citation>
    <scope>NUCLEOTIDE SEQUENCE [LARGE SCALE GENOMIC DNA]</scope>
    <source>
        <strain evidence="3 4">THG-B117</strain>
    </source>
</reference>
<evidence type="ECO:0000259" key="2">
    <source>
        <dbReference type="Pfam" id="PF20249"/>
    </source>
</evidence>
<feature type="transmembrane region" description="Helical" evidence="1">
    <location>
        <begin position="791"/>
        <end position="819"/>
    </location>
</feature>
<dbReference type="InterPro" id="IPR046864">
    <property type="entry name" value="VasX_N"/>
</dbReference>
<keyword evidence="1" id="KW-1133">Transmembrane helix</keyword>
<dbReference type="CDD" id="cd20706">
    <property type="entry name" value="MIX_II"/>
    <property type="match status" value="1"/>
</dbReference>
<gene>
    <name evidence="3" type="ORF">ISP20_19390</name>
</gene>
<evidence type="ECO:0000256" key="1">
    <source>
        <dbReference type="SAM" id="Phobius"/>
    </source>
</evidence>
<dbReference type="RefSeq" id="WP_204637782.1">
    <property type="nucleotide sequence ID" value="NZ_JADIKC010000010.1"/>
</dbReference>
<keyword evidence="1" id="KW-0472">Membrane</keyword>
<evidence type="ECO:0000313" key="3">
    <source>
        <dbReference type="EMBL" id="MBM7123336.1"/>
    </source>
</evidence>
<accession>A0ABS2JWD9</accession>
<name>A0ABS2JWD9_9GAMM</name>
<dbReference type="EMBL" id="JADIKC010000010">
    <property type="protein sequence ID" value="MBM7123336.1"/>
    <property type="molecule type" value="Genomic_DNA"/>
</dbReference>
<keyword evidence="1" id="KW-0812">Transmembrane</keyword>
<feature type="transmembrane region" description="Helical" evidence="1">
    <location>
        <begin position="761"/>
        <end position="779"/>
    </location>
</feature>
<dbReference type="InterPro" id="IPR048126">
    <property type="entry name" value="Toxin_VasX"/>
</dbReference>
<dbReference type="Proteomes" id="UP001430065">
    <property type="component" value="Unassembled WGS sequence"/>
</dbReference>
<proteinExistence type="predicted"/>
<dbReference type="NCBIfam" id="NF041559">
    <property type="entry name" value="BTH_I2691_fam"/>
    <property type="match status" value="1"/>
</dbReference>
<comment type="caution">
    <text evidence="3">The sequence shown here is derived from an EMBL/GenBank/DDBJ whole genome shotgun (WGS) entry which is preliminary data.</text>
</comment>
<keyword evidence="4" id="KW-1185">Reference proteome</keyword>
<feature type="domain" description="Toxin VasX N-terminal region" evidence="2">
    <location>
        <begin position="13"/>
        <end position="165"/>
    </location>
</feature>